<dbReference type="InterPro" id="IPR041854">
    <property type="entry name" value="BFD-like_2Fe2S-bd_dom_sf"/>
</dbReference>
<evidence type="ECO:0000256" key="12">
    <source>
        <dbReference type="ARBA" id="ARBA00023014"/>
    </source>
</evidence>
<evidence type="ECO:0000256" key="8">
    <source>
        <dbReference type="ARBA" id="ARBA00022723"/>
    </source>
</evidence>
<keyword evidence="7" id="KW-0285">Flavoprotein</keyword>
<dbReference type="Gene3D" id="3.50.50.60">
    <property type="entry name" value="FAD/NAD(P)-binding domain"/>
    <property type="match status" value="2"/>
</dbReference>
<dbReference type="GO" id="GO:0051536">
    <property type="term" value="F:iron-sulfur cluster binding"/>
    <property type="evidence" value="ECO:0007669"/>
    <property type="project" value="UniProtKB-KW"/>
</dbReference>
<keyword evidence="11" id="KW-0408">Iron</keyword>
<reference evidence="17" key="1">
    <citation type="submission" date="2016-06" db="EMBL/GenBank/DDBJ databases">
        <authorList>
            <person name="Varghese N."/>
            <person name="Submissions Spin"/>
        </authorList>
    </citation>
    <scope>NUCLEOTIDE SEQUENCE [LARGE SCALE GENOMIC DNA]</scope>
    <source>
        <strain evidence="17">DSM 44830</strain>
    </source>
</reference>
<comment type="cofactor">
    <cofactor evidence="2">
        <name>[4Fe-4S] cluster</name>
        <dbReference type="ChEBI" id="CHEBI:49883"/>
    </cofactor>
</comment>
<dbReference type="PROSITE" id="PS51257">
    <property type="entry name" value="PROKAR_LIPOPROTEIN"/>
    <property type="match status" value="1"/>
</dbReference>
<evidence type="ECO:0000313" key="17">
    <source>
        <dbReference type="Proteomes" id="UP000199504"/>
    </source>
</evidence>
<dbReference type="InterPro" id="IPR023753">
    <property type="entry name" value="FAD/NAD-binding_dom"/>
</dbReference>
<dbReference type="GO" id="GO:0046872">
    <property type="term" value="F:metal ion binding"/>
    <property type="evidence" value="ECO:0007669"/>
    <property type="project" value="UniProtKB-KW"/>
</dbReference>
<evidence type="ECO:0000256" key="5">
    <source>
        <dbReference type="ARBA" id="ARBA00010429"/>
    </source>
</evidence>
<evidence type="ECO:0000256" key="11">
    <source>
        <dbReference type="ARBA" id="ARBA00023004"/>
    </source>
</evidence>
<dbReference type="SUPFAM" id="SSF51905">
    <property type="entry name" value="FAD/NAD(P)-binding domain"/>
    <property type="match status" value="2"/>
</dbReference>
<feature type="domain" description="BFD-like [2Fe-2S]-binding" evidence="13">
    <location>
        <begin position="423"/>
        <end position="468"/>
    </location>
</feature>
<dbReference type="OrthoDB" id="9768666at2"/>
<evidence type="ECO:0000256" key="2">
    <source>
        <dbReference type="ARBA" id="ARBA00001966"/>
    </source>
</evidence>
<dbReference type="PANTHER" id="PTHR43809">
    <property type="entry name" value="NITRITE REDUCTASE (NADH) LARGE SUBUNIT"/>
    <property type="match status" value="1"/>
</dbReference>
<organism evidence="16 17">
    <name type="scientific">Micromonospora mirobrigensis</name>
    <dbReference type="NCBI Taxonomy" id="262898"/>
    <lineage>
        <taxon>Bacteria</taxon>
        <taxon>Bacillati</taxon>
        <taxon>Actinomycetota</taxon>
        <taxon>Actinomycetes</taxon>
        <taxon>Micromonosporales</taxon>
        <taxon>Micromonosporaceae</taxon>
        <taxon>Micromonospora</taxon>
    </lineage>
</organism>
<name>A0A1C4Y651_9ACTN</name>
<dbReference type="EC" id="1.7.1.1" evidence="16"/>
<comment type="pathway">
    <text evidence="4">Nitrogen metabolism; nitrate reduction (assimilation).</text>
</comment>
<dbReference type="InterPro" id="IPR041575">
    <property type="entry name" value="Rubredoxin_C"/>
</dbReference>
<evidence type="ECO:0000256" key="4">
    <source>
        <dbReference type="ARBA" id="ARBA00005096"/>
    </source>
</evidence>
<dbReference type="InterPro" id="IPR036188">
    <property type="entry name" value="FAD/NAD-bd_sf"/>
</dbReference>
<keyword evidence="9" id="KW-0274">FAD</keyword>
<dbReference type="Pfam" id="PF18267">
    <property type="entry name" value="Rubredoxin_C"/>
    <property type="match status" value="1"/>
</dbReference>
<comment type="similarity">
    <text evidence="5">Belongs to the nitrite and sulfite reductase 4Fe-4S domain family.</text>
</comment>
<feature type="domain" description="NADH-rubredoxin oxidoreductase C-terminal" evidence="15">
    <location>
        <begin position="315"/>
        <end position="374"/>
    </location>
</feature>
<comment type="cofactor">
    <cofactor evidence="1">
        <name>siroheme</name>
        <dbReference type="ChEBI" id="CHEBI:60052"/>
    </cofactor>
</comment>
<dbReference type="InterPro" id="IPR052034">
    <property type="entry name" value="NasD-like"/>
</dbReference>
<dbReference type="EMBL" id="FMCX01000003">
    <property type="protein sequence ID" value="SCF15851.1"/>
    <property type="molecule type" value="Genomic_DNA"/>
</dbReference>
<dbReference type="Gene3D" id="3.30.390.30">
    <property type="match status" value="1"/>
</dbReference>
<evidence type="ECO:0000256" key="1">
    <source>
        <dbReference type="ARBA" id="ARBA00001929"/>
    </source>
</evidence>
<dbReference type="PANTHER" id="PTHR43809:SF1">
    <property type="entry name" value="NITRITE REDUCTASE (NADH) LARGE SUBUNIT"/>
    <property type="match status" value="1"/>
</dbReference>
<keyword evidence="12" id="KW-0411">Iron-sulfur</keyword>
<dbReference type="RefSeq" id="WP_091608784.1">
    <property type="nucleotide sequence ID" value="NZ_FMCX01000003.1"/>
</dbReference>
<accession>A0A1C4Y651</accession>
<sequence length="494" mass="50863">MTERIVIVGYGMAGCRLAAELHARPGDRKVTVLGAEPHRAYNRIMLSTLLAGKITEPDVELAEVAGHGVDVRTGVPVTGIDRTARELHTGTGELIGYDHLVLATGSRAVVPPLPGLDPLPERVVPFRTLDDCRRILAAARGARSALVLGGGLLGLEAARGLAARGLDVTVVHPTGWLMERQLDPAAGAVLAGTLAGLGVRTELAVPAAGVVADTDGVRLDLADGRRLDADLLVLSCGVRPDTALAAAAGLTVERGVLVDDRMRTGDRRISAIGDCAQHDGTLTGLVAPAWAQARVVADVLTGGDPLARYRPRPVVTRLKAAGIDLAAMGDAAGEPVPADGPVEELTFADPARGTYARLRIRDQRLTGAILLGDNPTVGTVVQLFDRGARVPADRRSLLLGRAVGTVPASPAASPALMPDAATVCQCNDVSKGALVACWRSGARTVDELSTATRAGTGCGGCRDALAGIADWLAEADPVATGADRPAAAEPVPAR</sequence>
<dbReference type="Pfam" id="PF04324">
    <property type="entry name" value="Fer2_BFD"/>
    <property type="match status" value="1"/>
</dbReference>
<dbReference type="Gene3D" id="1.10.10.1100">
    <property type="entry name" value="BFD-like [2Fe-2S]-binding domain"/>
    <property type="match status" value="1"/>
</dbReference>
<evidence type="ECO:0000256" key="7">
    <source>
        <dbReference type="ARBA" id="ARBA00022630"/>
    </source>
</evidence>
<keyword evidence="6" id="KW-0349">Heme</keyword>
<evidence type="ECO:0000256" key="3">
    <source>
        <dbReference type="ARBA" id="ARBA00001974"/>
    </source>
</evidence>
<dbReference type="STRING" id="262898.GA0070564_103548"/>
<dbReference type="GO" id="GO:0009703">
    <property type="term" value="F:nitrate reductase (NADH) activity"/>
    <property type="evidence" value="ECO:0007669"/>
    <property type="project" value="UniProtKB-EC"/>
</dbReference>
<dbReference type="InterPro" id="IPR016156">
    <property type="entry name" value="FAD/NAD-linked_Rdtase_dimer_sf"/>
</dbReference>
<keyword evidence="10 16" id="KW-0560">Oxidoreductase</keyword>
<dbReference type="Proteomes" id="UP000199504">
    <property type="component" value="Unassembled WGS sequence"/>
</dbReference>
<comment type="cofactor">
    <cofactor evidence="3">
        <name>FAD</name>
        <dbReference type="ChEBI" id="CHEBI:57692"/>
    </cofactor>
</comment>
<evidence type="ECO:0000256" key="9">
    <source>
        <dbReference type="ARBA" id="ARBA00022827"/>
    </source>
</evidence>
<gene>
    <name evidence="16" type="ORF">GA0070564_103548</name>
</gene>
<keyword evidence="8" id="KW-0479">Metal-binding</keyword>
<evidence type="ECO:0000259" key="13">
    <source>
        <dbReference type="Pfam" id="PF04324"/>
    </source>
</evidence>
<evidence type="ECO:0000256" key="6">
    <source>
        <dbReference type="ARBA" id="ARBA00022617"/>
    </source>
</evidence>
<dbReference type="Pfam" id="PF07992">
    <property type="entry name" value="Pyr_redox_2"/>
    <property type="match status" value="1"/>
</dbReference>
<proteinExistence type="inferred from homology"/>
<dbReference type="AlphaFoldDB" id="A0A1C4Y651"/>
<dbReference type="PRINTS" id="PR00368">
    <property type="entry name" value="FADPNR"/>
</dbReference>
<protein>
    <submittedName>
        <fullName evidence="16">Assimilatory nitrate reductase (NADH) beta subunit</fullName>
        <ecNumber evidence="16">1.7.1.1</ecNumber>
    </submittedName>
</protein>
<evidence type="ECO:0000256" key="10">
    <source>
        <dbReference type="ARBA" id="ARBA00023002"/>
    </source>
</evidence>
<dbReference type="PRINTS" id="PR00411">
    <property type="entry name" value="PNDRDTASEI"/>
</dbReference>
<feature type="domain" description="FAD/NAD(P)-binding" evidence="14">
    <location>
        <begin position="4"/>
        <end position="283"/>
    </location>
</feature>
<evidence type="ECO:0000313" key="16">
    <source>
        <dbReference type="EMBL" id="SCF15851.1"/>
    </source>
</evidence>
<keyword evidence="17" id="KW-1185">Reference proteome</keyword>
<evidence type="ECO:0000259" key="14">
    <source>
        <dbReference type="Pfam" id="PF07992"/>
    </source>
</evidence>
<evidence type="ECO:0000259" key="15">
    <source>
        <dbReference type="Pfam" id="PF18267"/>
    </source>
</evidence>
<dbReference type="InterPro" id="IPR007419">
    <property type="entry name" value="BFD-like_2Fe2S-bd_dom"/>
</dbReference>